<evidence type="ECO:0000313" key="2">
    <source>
        <dbReference type="EMBL" id="KAE9128044.1"/>
    </source>
</evidence>
<dbReference type="Pfam" id="PF00385">
    <property type="entry name" value="Chromo"/>
    <property type="match status" value="1"/>
</dbReference>
<dbReference type="InterPro" id="IPR023780">
    <property type="entry name" value="Chromo_domain"/>
</dbReference>
<name>A0A6A3T612_9STRA</name>
<evidence type="ECO:0000259" key="1">
    <source>
        <dbReference type="PROSITE" id="PS50013"/>
    </source>
</evidence>
<proteinExistence type="predicted"/>
<accession>A0A6A3T612</accession>
<protein>
    <recommendedName>
        <fullName evidence="1">Chromo domain-containing protein</fullName>
    </recommendedName>
</protein>
<dbReference type="Proteomes" id="UP000441208">
    <property type="component" value="Unassembled WGS sequence"/>
</dbReference>
<dbReference type="SUPFAM" id="SSF54160">
    <property type="entry name" value="Chromo domain-like"/>
    <property type="match status" value="1"/>
</dbReference>
<dbReference type="AlphaFoldDB" id="A0A6A3T612"/>
<dbReference type="CDD" id="cd00024">
    <property type="entry name" value="CD_CSD"/>
    <property type="match status" value="1"/>
</dbReference>
<dbReference type="InterPro" id="IPR000953">
    <property type="entry name" value="Chromo/chromo_shadow_dom"/>
</dbReference>
<gene>
    <name evidence="2" type="ORF">PF007_g5409</name>
</gene>
<feature type="domain" description="Chromo" evidence="1">
    <location>
        <begin position="108"/>
        <end position="145"/>
    </location>
</feature>
<dbReference type="Gene3D" id="2.40.50.40">
    <property type="match status" value="1"/>
</dbReference>
<sequence>MHSEVADKKERRQLYQQSEKHGTLCNFSVSDYVLWSRVDSRLRGGKLLVLWVGPFRVTEARPHSFMVQNLLNGKEYEVHGSRLKFFQDSSLNVSEELVEHVANQGIVLGVEAIVGHRINPDTAKKELLVSWTGLEAIENSWEPLEVMLHDVPTKCTKCDSAGTRTKNGKVIECVVDALRHKQAMKKAGDEVSEIAERAVCGPAALRERMREDDATRESVCVYACAGAAEVWQAQVRVVKAMVSLAEQRRDSRTKLQGVQGDHEQVGSEGSVLVGPVKLSEFN</sequence>
<reference evidence="2 3" key="1">
    <citation type="submission" date="2018-08" db="EMBL/GenBank/DDBJ databases">
        <title>Genomic investigation of the strawberry pathogen Phytophthora fragariae indicates pathogenicity is determined by transcriptional variation in three key races.</title>
        <authorList>
            <person name="Adams T.M."/>
            <person name="Armitage A.D."/>
            <person name="Sobczyk M.K."/>
            <person name="Bates H.J."/>
            <person name="Dunwell J.M."/>
            <person name="Nellist C.F."/>
            <person name="Harrison R.J."/>
        </authorList>
    </citation>
    <scope>NUCLEOTIDE SEQUENCE [LARGE SCALE GENOMIC DNA]</scope>
    <source>
        <strain evidence="2 3">NOV-71</strain>
    </source>
</reference>
<organism evidence="2 3">
    <name type="scientific">Phytophthora fragariae</name>
    <dbReference type="NCBI Taxonomy" id="53985"/>
    <lineage>
        <taxon>Eukaryota</taxon>
        <taxon>Sar</taxon>
        <taxon>Stramenopiles</taxon>
        <taxon>Oomycota</taxon>
        <taxon>Peronosporomycetes</taxon>
        <taxon>Peronosporales</taxon>
        <taxon>Peronosporaceae</taxon>
        <taxon>Phytophthora</taxon>
    </lineage>
</organism>
<evidence type="ECO:0000313" key="3">
    <source>
        <dbReference type="Proteomes" id="UP000441208"/>
    </source>
</evidence>
<dbReference type="EMBL" id="QXFZ01000188">
    <property type="protein sequence ID" value="KAE9128044.1"/>
    <property type="molecule type" value="Genomic_DNA"/>
</dbReference>
<comment type="caution">
    <text evidence="2">The sequence shown here is derived from an EMBL/GenBank/DDBJ whole genome shotgun (WGS) entry which is preliminary data.</text>
</comment>
<dbReference type="InterPro" id="IPR016197">
    <property type="entry name" value="Chromo-like_dom_sf"/>
</dbReference>
<dbReference type="PROSITE" id="PS50013">
    <property type="entry name" value="CHROMO_2"/>
    <property type="match status" value="1"/>
</dbReference>